<reference evidence="1 2" key="1">
    <citation type="journal article" date="2023" name="Microbiol. Spectr.">
        <title>Symbiosis of Carpenter Bees with Uncharacterized Lactic Acid Bacteria Showing NAD Auxotrophy.</title>
        <authorList>
            <person name="Kawasaki S."/>
            <person name="Ozawa K."/>
            <person name="Mori T."/>
            <person name="Yamamoto A."/>
            <person name="Ito M."/>
            <person name="Ohkuma M."/>
            <person name="Sakamoto M."/>
            <person name="Matsutani M."/>
        </authorList>
    </citation>
    <scope>NUCLEOTIDE SEQUENCE [LARGE SCALE GENOMIC DNA]</scope>
    <source>
        <strain evidence="1 2">KimC2</strain>
    </source>
</reference>
<dbReference type="KEGG" id="xak:KIMC2_15520"/>
<proteinExistence type="predicted"/>
<evidence type="ECO:0000313" key="1">
    <source>
        <dbReference type="EMBL" id="BDR56990.1"/>
    </source>
</evidence>
<dbReference type="AlphaFoldDB" id="A0AAU9D3T0"/>
<sequence length="108" mass="12883">MKVLASIQQDWAAILKKSINDLPEHAVTKNKKIITARLQRKDVRNLLENYNSYFKKHERVKENFISQKDINDLYSNSKKLNLIIKYNQKKSDINYIFTVQLKKIVKFK</sequence>
<organism evidence="1 2">
    <name type="scientific">Xylocopilactobacillus apis</name>
    <dbReference type="NCBI Taxonomy" id="2932183"/>
    <lineage>
        <taxon>Bacteria</taxon>
        <taxon>Bacillati</taxon>
        <taxon>Bacillota</taxon>
        <taxon>Bacilli</taxon>
        <taxon>Lactobacillales</taxon>
        <taxon>Lactobacillaceae</taxon>
        <taxon>Xylocopilactobacillus</taxon>
    </lineage>
</organism>
<keyword evidence="2" id="KW-1185">Reference proteome</keyword>
<dbReference type="RefSeq" id="WP_317695654.1">
    <property type="nucleotide sequence ID" value="NZ_AP026801.1"/>
</dbReference>
<protein>
    <submittedName>
        <fullName evidence="1">Uncharacterized protein</fullName>
    </submittedName>
</protein>
<accession>A0AAU9D3T0</accession>
<dbReference type="EMBL" id="AP026801">
    <property type="protein sequence ID" value="BDR56990.1"/>
    <property type="molecule type" value="Genomic_DNA"/>
</dbReference>
<gene>
    <name evidence="1" type="ORF">KIMC2_15520</name>
</gene>
<evidence type="ECO:0000313" key="2">
    <source>
        <dbReference type="Proteomes" id="UP001321804"/>
    </source>
</evidence>
<dbReference type="Proteomes" id="UP001321804">
    <property type="component" value="Chromosome"/>
</dbReference>
<name>A0AAU9D3T0_9LACO</name>